<dbReference type="Pfam" id="PF07690">
    <property type="entry name" value="MFS_1"/>
    <property type="match status" value="1"/>
</dbReference>
<dbReference type="GO" id="GO:0140115">
    <property type="term" value="P:export across plasma membrane"/>
    <property type="evidence" value="ECO:0007669"/>
    <property type="project" value="UniProtKB-ARBA"/>
</dbReference>
<evidence type="ECO:0000259" key="8">
    <source>
        <dbReference type="PROSITE" id="PS50850"/>
    </source>
</evidence>
<feature type="region of interest" description="Disordered" evidence="6">
    <location>
        <begin position="1"/>
        <end position="68"/>
    </location>
</feature>
<dbReference type="GO" id="GO:0042908">
    <property type="term" value="P:xenobiotic transport"/>
    <property type="evidence" value="ECO:0007669"/>
    <property type="project" value="UniProtKB-ARBA"/>
</dbReference>
<comment type="subcellular location">
    <subcellularLocation>
        <location evidence="1">Membrane</location>
        <topology evidence="1">Multi-pass membrane protein</topology>
    </subcellularLocation>
</comment>
<keyword evidence="4 7" id="KW-1133">Transmembrane helix</keyword>
<feature type="transmembrane region" description="Helical" evidence="7">
    <location>
        <begin position="118"/>
        <end position="135"/>
    </location>
</feature>
<accession>A0A9X0BD46</accession>
<feature type="transmembrane region" description="Helical" evidence="7">
    <location>
        <begin position="78"/>
        <end position="98"/>
    </location>
</feature>
<gene>
    <name evidence="9" type="ORF">N7509_002062</name>
</gene>
<dbReference type="EMBL" id="JAPZBU010000004">
    <property type="protein sequence ID" value="KAJ5408179.1"/>
    <property type="molecule type" value="Genomic_DNA"/>
</dbReference>
<feature type="transmembrane region" description="Helical" evidence="7">
    <location>
        <begin position="207"/>
        <end position="228"/>
    </location>
</feature>
<feature type="transmembrane region" description="Helical" evidence="7">
    <location>
        <begin position="305"/>
        <end position="330"/>
    </location>
</feature>
<dbReference type="Proteomes" id="UP001147747">
    <property type="component" value="Unassembled WGS sequence"/>
</dbReference>
<feature type="compositionally biased region" description="Basic and acidic residues" evidence="6">
    <location>
        <begin position="1"/>
        <end position="14"/>
    </location>
</feature>
<dbReference type="SUPFAM" id="SSF103473">
    <property type="entry name" value="MFS general substrate transporter"/>
    <property type="match status" value="1"/>
</dbReference>
<evidence type="ECO:0000313" key="10">
    <source>
        <dbReference type="Proteomes" id="UP001147747"/>
    </source>
</evidence>
<dbReference type="PROSITE" id="PS00216">
    <property type="entry name" value="SUGAR_TRANSPORT_1"/>
    <property type="match status" value="1"/>
</dbReference>
<dbReference type="InterPro" id="IPR011701">
    <property type="entry name" value="MFS"/>
</dbReference>
<organism evidence="9 10">
    <name type="scientific">Penicillium cosmopolitanum</name>
    <dbReference type="NCBI Taxonomy" id="1131564"/>
    <lineage>
        <taxon>Eukaryota</taxon>
        <taxon>Fungi</taxon>
        <taxon>Dikarya</taxon>
        <taxon>Ascomycota</taxon>
        <taxon>Pezizomycotina</taxon>
        <taxon>Eurotiomycetes</taxon>
        <taxon>Eurotiomycetidae</taxon>
        <taxon>Eurotiales</taxon>
        <taxon>Aspergillaceae</taxon>
        <taxon>Penicillium</taxon>
    </lineage>
</organism>
<name>A0A9X0BD46_9EURO</name>
<feature type="transmembrane region" description="Helical" evidence="7">
    <location>
        <begin position="470"/>
        <end position="489"/>
    </location>
</feature>
<evidence type="ECO:0000256" key="4">
    <source>
        <dbReference type="ARBA" id="ARBA00022989"/>
    </source>
</evidence>
<dbReference type="FunFam" id="1.20.1250.20:FF:000011">
    <property type="entry name" value="MFS multidrug transporter, putative"/>
    <property type="match status" value="1"/>
</dbReference>
<sequence length="505" mass="54827">MTVQTEKIDAEAQKDSTLTSSPPNDSIAESTSREPKLNMDAKPSLTISEDALNPNEVDWEGPDDPENPRNWPVWRRSLIFATIMSIVFSTSLASSAIAPAVPQLMREFNSDNDQAGTLVVTIELMGTAVGPLIMAPMSELFGRRHIYNIANVGFCAFSLGCGLTRNMGALIALRFLQGCAASCSINNGGGTIGDIVPTHRRGAAMSLFSTGFLFGPVIGPIAGSYLAAAAGWRWVFWLLMMLASNGTLGAICAIVGQETYAPVLLQRKARKLRKSTGNPNLYPKGQCDIPVLELYRRSIARPLKMFFLCPLITGLSLYIAVVYGFTYLLFSTFSVVFEDQYHYSAGNLGLAYLGLAGECCFQSLLPVLSVTGHLYRLESLIYGAIAIPIGFFFYGWTAYYKVHSAVPIVATAFVGFGVMFTFIPTQVYMVDAYTKYSASAIAASSILRSLAGALLPLAGVPIYDRLGLGWGNSVLGFVVLVLGCLPLLFRKVGEDWRLRFSVDFD</sequence>
<dbReference type="RefSeq" id="XP_056492494.1">
    <property type="nucleotide sequence ID" value="XM_056626699.1"/>
</dbReference>
<dbReference type="GeneID" id="81365679"/>
<evidence type="ECO:0000313" key="9">
    <source>
        <dbReference type="EMBL" id="KAJ5408179.1"/>
    </source>
</evidence>
<dbReference type="OrthoDB" id="5296287at2759"/>
<evidence type="ECO:0000256" key="2">
    <source>
        <dbReference type="ARBA" id="ARBA00008335"/>
    </source>
</evidence>
<feature type="transmembrane region" description="Helical" evidence="7">
    <location>
        <begin position="436"/>
        <end position="458"/>
    </location>
</feature>
<dbReference type="CDD" id="cd17323">
    <property type="entry name" value="MFS_Tpo1_MDR_like"/>
    <property type="match status" value="1"/>
</dbReference>
<keyword evidence="3 7" id="KW-0812">Transmembrane</keyword>
<evidence type="ECO:0000256" key="5">
    <source>
        <dbReference type="ARBA" id="ARBA00023136"/>
    </source>
</evidence>
<evidence type="ECO:0000256" key="3">
    <source>
        <dbReference type="ARBA" id="ARBA00022692"/>
    </source>
</evidence>
<protein>
    <recommendedName>
        <fullName evidence="8">Major facilitator superfamily (MFS) profile domain-containing protein</fullName>
    </recommendedName>
</protein>
<reference evidence="9" key="1">
    <citation type="submission" date="2022-12" db="EMBL/GenBank/DDBJ databases">
        <authorList>
            <person name="Petersen C."/>
        </authorList>
    </citation>
    <scope>NUCLEOTIDE SEQUENCE</scope>
    <source>
        <strain evidence="9">IBT 29677</strain>
    </source>
</reference>
<evidence type="ECO:0000256" key="6">
    <source>
        <dbReference type="SAM" id="MobiDB-lite"/>
    </source>
</evidence>
<reference evidence="9" key="2">
    <citation type="journal article" date="2023" name="IMA Fungus">
        <title>Comparative genomic study of the Penicillium genus elucidates a diverse pangenome and 15 lateral gene transfer events.</title>
        <authorList>
            <person name="Petersen C."/>
            <person name="Sorensen T."/>
            <person name="Nielsen M.R."/>
            <person name="Sondergaard T.E."/>
            <person name="Sorensen J.L."/>
            <person name="Fitzpatrick D.A."/>
            <person name="Frisvad J.C."/>
            <person name="Nielsen K.L."/>
        </authorList>
    </citation>
    <scope>NUCLEOTIDE SEQUENCE</scope>
    <source>
        <strain evidence="9">IBT 29677</strain>
    </source>
</reference>
<dbReference type="InterPro" id="IPR036259">
    <property type="entry name" value="MFS_trans_sf"/>
</dbReference>
<dbReference type="InterPro" id="IPR005829">
    <property type="entry name" value="Sugar_transporter_CS"/>
</dbReference>
<feature type="domain" description="Major facilitator superfamily (MFS) profile" evidence="8">
    <location>
        <begin position="77"/>
        <end position="495"/>
    </location>
</feature>
<feature type="compositionally biased region" description="Polar residues" evidence="6">
    <location>
        <begin position="15"/>
        <end position="30"/>
    </location>
</feature>
<evidence type="ECO:0000256" key="1">
    <source>
        <dbReference type="ARBA" id="ARBA00004141"/>
    </source>
</evidence>
<feature type="transmembrane region" description="Helical" evidence="7">
    <location>
        <begin position="405"/>
        <end position="424"/>
    </location>
</feature>
<dbReference type="Gene3D" id="1.20.1250.20">
    <property type="entry name" value="MFS general substrate transporter like domains"/>
    <property type="match status" value="1"/>
</dbReference>
<feature type="transmembrane region" description="Helical" evidence="7">
    <location>
        <begin position="234"/>
        <end position="265"/>
    </location>
</feature>
<keyword evidence="10" id="KW-1185">Reference proteome</keyword>
<dbReference type="PROSITE" id="PS50850">
    <property type="entry name" value="MFS"/>
    <property type="match status" value="1"/>
</dbReference>
<dbReference type="AlphaFoldDB" id="A0A9X0BD46"/>
<dbReference type="GO" id="GO:0022857">
    <property type="term" value="F:transmembrane transporter activity"/>
    <property type="evidence" value="ECO:0007669"/>
    <property type="project" value="InterPro"/>
</dbReference>
<comment type="caution">
    <text evidence="9">The sequence shown here is derived from an EMBL/GenBank/DDBJ whole genome shotgun (WGS) entry which is preliminary data.</text>
</comment>
<dbReference type="GO" id="GO:0016020">
    <property type="term" value="C:membrane"/>
    <property type="evidence" value="ECO:0007669"/>
    <property type="project" value="UniProtKB-SubCell"/>
</dbReference>
<dbReference type="PANTHER" id="PTHR23502">
    <property type="entry name" value="MAJOR FACILITATOR SUPERFAMILY"/>
    <property type="match status" value="1"/>
</dbReference>
<comment type="similarity">
    <text evidence="2">Belongs to the major facilitator superfamily.</text>
</comment>
<proteinExistence type="inferred from homology"/>
<feature type="transmembrane region" description="Helical" evidence="7">
    <location>
        <begin position="350"/>
        <end position="368"/>
    </location>
</feature>
<keyword evidence="5 7" id="KW-0472">Membrane</keyword>
<feature type="transmembrane region" description="Helical" evidence="7">
    <location>
        <begin position="380"/>
        <end position="399"/>
    </location>
</feature>
<dbReference type="PANTHER" id="PTHR23502:SF68">
    <property type="entry name" value="MULTIDRUG TRANSPORTER, PUTATIVE (AFU_ORTHOLOGUE AFUA_3G01120)-RELATED"/>
    <property type="match status" value="1"/>
</dbReference>
<dbReference type="InterPro" id="IPR020846">
    <property type="entry name" value="MFS_dom"/>
</dbReference>
<evidence type="ECO:0000256" key="7">
    <source>
        <dbReference type="SAM" id="Phobius"/>
    </source>
</evidence>